<name>A0ABX0VN74_9ENTR</name>
<feature type="region of interest" description="Disordered" evidence="1">
    <location>
        <begin position="46"/>
        <end position="75"/>
    </location>
</feature>
<reference evidence="2 3" key="1">
    <citation type="journal article" date="2020" name="Microorganisms">
        <title>Polyphasic Characterisation of Cedecea colo sp. nov., a New Enteric Bacterium Isolated from the Koala Hindgut.</title>
        <authorList>
            <person name="Boath J.M."/>
            <person name="Dakhal S."/>
            <person name="Van T.T.H."/>
            <person name="Moore R.J."/>
            <person name="Dekiwadia C."/>
            <person name="Macreadie I.G."/>
        </authorList>
    </citation>
    <scope>NUCLEOTIDE SEQUENCE [LARGE SCALE GENOMIC DNA]</scope>
    <source>
        <strain evidence="2 3">ZA</strain>
    </source>
</reference>
<evidence type="ECO:0000313" key="2">
    <source>
        <dbReference type="EMBL" id="NIY48407.1"/>
    </source>
</evidence>
<evidence type="ECO:0000313" key="3">
    <source>
        <dbReference type="Proteomes" id="UP000697927"/>
    </source>
</evidence>
<evidence type="ECO:0000256" key="1">
    <source>
        <dbReference type="SAM" id="MobiDB-lite"/>
    </source>
</evidence>
<proteinExistence type="predicted"/>
<gene>
    <name evidence="2" type="ORF">E2L00_13020</name>
</gene>
<dbReference type="Proteomes" id="UP000697927">
    <property type="component" value="Unassembled WGS sequence"/>
</dbReference>
<keyword evidence="3" id="KW-1185">Reference proteome</keyword>
<accession>A0ABX0VN74</accession>
<dbReference type="RefSeq" id="WP_167612143.1">
    <property type="nucleotide sequence ID" value="NZ_SOYS01000005.1"/>
</dbReference>
<sequence>MSPEKSKGKSLHDFRQFNHKEGKITLVSSLSAIANGPQAVLRNTVNREQHKGKVPSVANPKRLFSGDGARSATWR</sequence>
<organism evidence="2 3">
    <name type="scientific">Cedecea colo</name>
    <dbReference type="NCBI Taxonomy" id="2552946"/>
    <lineage>
        <taxon>Bacteria</taxon>
        <taxon>Pseudomonadati</taxon>
        <taxon>Pseudomonadota</taxon>
        <taxon>Gammaproteobacteria</taxon>
        <taxon>Enterobacterales</taxon>
        <taxon>Enterobacteriaceae</taxon>
        <taxon>Cedecea</taxon>
    </lineage>
</organism>
<comment type="caution">
    <text evidence="2">The sequence shown here is derived from an EMBL/GenBank/DDBJ whole genome shotgun (WGS) entry which is preliminary data.</text>
</comment>
<protein>
    <submittedName>
        <fullName evidence="2">Uncharacterized protein</fullName>
    </submittedName>
</protein>
<dbReference type="EMBL" id="SOYS01000005">
    <property type="protein sequence ID" value="NIY48407.1"/>
    <property type="molecule type" value="Genomic_DNA"/>
</dbReference>